<dbReference type="RGD" id="1566171">
    <property type="gene designation" value="Mbtps2"/>
</dbReference>
<dbReference type="GO" id="GO:0045944">
    <property type="term" value="P:positive regulation of transcription by RNA polymerase II"/>
    <property type="evidence" value="ECO:0000266"/>
    <property type="project" value="RGD"/>
</dbReference>
<reference evidence="13" key="1">
    <citation type="journal article" date="2004" name="Genome Res.">
        <title>The status, quality, and expansion of the NIH full-length cDNA project: the Mammalian Gene Collection (MGC).</title>
        <authorList>
            <consortium name="The MGC Project Team"/>
            <person name="Gerhard D.S."/>
            <person name="Wagner L."/>
            <person name="Feingold E.A."/>
            <person name="Shenmen C.M."/>
            <person name="Grouse L.H."/>
            <person name="Schuler G."/>
            <person name="Klein S.L."/>
            <person name="Old S."/>
            <person name="Rasooly R."/>
            <person name="Good P."/>
            <person name="Guyer M."/>
            <person name="Peck A.M."/>
            <person name="Derge J.G."/>
            <person name="Lipman D."/>
            <person name="Collins F.S."/>
            <person name="Jang W."/>
            <person name="Sherry S."/>
            <person name="Feolo M."/>
            <person name="Misquitta L."/>
            <person name="Lee E."/>
            <person name="Rotmistrovsky K."/>
            <person name="Greenhut S.F."/>
            <person name="Schaefer C.F."/>
            <person name="Buetow K."/>
            <person name="Bonner T.I."/>
            <person name="Haussler D."/>
            <person name="Kent J."/>
            <person name="Kiekhaus M."/>
            <person name="Furey T."/>
            <person name="Brent M."/>
            <person name="Prange C."/>
            <person name="Schreiber K."/>
            <person name="Shapiro N."/>
            <person name="Bhat N.K."/>
            <person name="Hopkins R.F."/>
            <person name="Hsie F."/>
            <person name="Driscoll T."/>
            <person name="Soares M.B."/>
            <person name="Casavant T.L."/>
            <person name="Scheetz T.E."/>
            <person name="Brown-stein M.J."/>
            <person name="Usdin T.B."/>
            <person name="Toshiyuki S."/>
            <person name="Carninci P."/>
            <person name="Piao Y."/>
            <person name="Dudekula D.B."/>
            <person name="Ko M.S."/>
            <person name="Kawakami K."/>
            <person name="Suzuki Y."/>
            <person name="Sugano S."/>
            <person name="Gruber C.E."/>
            <person name="Smith M.R."/>
            <person name="Simmons B."/>
            <person name="Moore T."/>
            <person name="Waterman R."/>
            <person name="Johnson S.L."/>
            <person name="Ruan Y."/>
            <person name="Wei C.L."/>
            <person name="Mathavan S."/>
            <person name="Gunaratne P.H."/>
            <person name="Wu J."/>
            <person name="Garcia A.M."/>
            <person name="Hulyk S.W."/>
            <person name="Fuh E."/>
            <person name="Yuan Y."/>
            <person name="Sneed A."/>
            <person name="Kowis C."/>
            <person name="Hodgson A."/>
            <person name="Muzny D.M."/>
            <person name="McPherson J."/>
            <person name="Gibbs R.A."/>
            <person name="Fahey J."/>
            <person name="Helton E."/>
            <person name="Ketteman M."/>
            <person name="Madan A."/>
            <person name="Rodrigues S."/>
            <person name="Sanchez A."/>
            <person name="Whiting M."/>
            <person name="Madari A."/>
            <person name="Young A.C."/>
            <person name="Wetherby K.D."/>
            <person name="Granite S.J."/>
            <person name="Kwong P.N."/>
            <person name="Brinkley C.P."/>
            <person name="Pearson R.L."/>
            <person name="Bouffard G.G."/>
            <person name="Blakesly R.W."/>
            <person name="Green E.D."/>
            <person name="Dickson M.C."/>
            <person name="Rodriguez A.C."/>
            <person name="Grimwood J."/>
            <person name="Schmutz J."/>
            <person name="Myers R.M."/>
            <person name="Butterfield Y.S."/>
            <person name="Griffith M."/>
            <person name="Griffith O.L."/>
            <person name="Krzywinski M.I."/>
            <person name="Liao N."/>
            <person name="Morin R."/>
            <person name="Morrin R."/>
            <person name="Palmquist D."/>
            <person name="Petrescu A.S."/>
            <person name="Skalska U."/>
            <person name="Smailus D.E."/>
            <person name="Stott J.M."/>
            <person name="Schnerch A."/>
            <person name="Schein J.E."/>
            <person name="Jones S.J."/>
            <person name="Holt R.A."/>
            <person name="Baross A."/>
            <person name="Marra M.A."/>
            <person name="Clifton S."/>
            <person name="Makowski K.A."/>
            <person name="Bosak S."/>
            <person name="Malek J."/>
        </authorList>
    </citation>
    <scope>NUCLEOTIDE SEQUENCE [LARGE SCALE MRNA]</scope>
    <source>
        <tissue evidence="13">Testis</tissue>
    </source>
</reference>
<dbReference type="InterPro" id="IPR008915">
    <property type="entry name" value="Peptidase_M50"/>
</dbReference>
<dbReference type="GO" id="GO:0005737">
    <property type="term" value="C:cytoplasm"/>
    <property type="evidence" value="ECO:0000266"/>
    <property type="project" value="RGD"/>
</dbReference>
<dbReference type="GO" id="GO:0012505">
    <property type="term" value="C:endomembrane system"/>
    <property type="evidence" value="ECO:0007669"/>
    <property type="project" value="UniProtKB-SubCell"/>
</dbReference>
<dbReference type="Gene3D" id="2.30.42.10">
    <property type="match status" value="1"/>
</dbReference>
<accession>A0A0G2K1S2</accession>
<accession>Q4V8H3</accession>
<dbReference type="GO" id="GO:0051604">
    <property type="term" value="P:protein maturation"/>
    <property type="evidence" value="ECO:0000266"/>
    <property type="project" value="RGD"/>
</dbReference>
<evidence type="ECO:0000259" key="12">
    <source>
        <dbReference type="Pfam" id="PF02163"/>
    </source>
</evidence>
<dbReference type="GO" id="GO:0016020">
    <property type="term" value="C:membrane"/>
    <property type="evidence" value="ECO:0007669"/>
    <property type="project" value="InterPro"/>
</dbReference>
<organism evidence="13">
    <name type="scientific">Rattus norvegicus</name>
    <name type="common">Rat</name>
    <dbReference type="NCBI Taxonomy" id="10116"/>
    <lineage>
        <taxon>Eukaryota</taxon>
        <taxon>Metazoa</taxon>
        <taxon>Chordata</taxon>
        <taxon>Craniata</taxon>
        <taxon>Vertebrata</taxon>
        <taxon>Euteleostomi</taxon>
        <taxon>Mammalia</taxon>
        <taxon>Eutheria</taxon>
        <taxon>Euarchontoglires</taxon>
        <taxon>Glires</taxon>
        <taxon>Rodentia</taxon>
        <taxon>Myomorpha</taxon>
        <taxon>Muroidea</taxon>
        <taxon>Muridae</taxon>
        <taxon>Murinae</taxon>
        <taxon>Rattus</taxon>
    </lineage>
</organism>
<dbReference type="PANTHER" id="PTHR13325:SF3">
    <property type="entry name" value="MEMBRANE-BOUND TRANSCRIPTION FACTOR SITE-2 PROTEASE"/>
    <property type="match status" value="1"/>
</dbReference>
<dbReference type="MEROPS" id="M50.001"/>
<evidence type="ECO:0000313" key="17">
    <source>
        <dbReference type="RGD" id="2324567"/>
    </source>
</evidence>
<keyword evidence="15" id="KW-1185">Reference proteome</keyword>
<dbReference type="CDD" id="cd06775">
    <property type="entry name" value="cpPDZ_MBTPS2-like"/>
    <property type="match status" value="1"/>
</dbReference>
<evidence type="ECO:0000313" key="13">
    <source>
        <dbReference type="EMBL" id="AAH97391.1"/>
    </source>
</evidence>
<gene>
    <name evidence="13 16" type="primary">Mbtps2</name>
    <name evidence="14 17" type="synonym">Yy2</name>
</gene>
<evidence type="ECO:0000256" key="5">
    <source>
        <dbReference type="ARBA" id="ARBA00014400"/>
    </source>
</evidence>
<dbReference type="GO" id="GO:0070977">
    <property type="term" value="P:bone maturation"/>
    <property type="evidence" value="ECO:0000266"/>
    <property type="project" value="RGD"/>
</dbReference>
<proteinExistence type="evidence at transcript level"/>
<evidence type="ECO:0000256" key="2">
    <source>
        <dbReference type="ARBA" id="ARBA00004127"/>
    </source>
</evidence>
<dbReference type="AGR" id="RGD:1566171"/>
<dbReference type="Bgee" id="ENSRNOG00000007644">
    <property type="expression patterns" value="Expressed in Ammon's horn and 20 other cell types or tissues"/>
</dbReference>
<dbReference type="GO" id="GO:0034976">
    <property type="term" value="P:response to endoplasmic reticulum stress"/>
    <property type="evidence" value="ECO:0000266"/>
    <property type="project" value="RGD"/>
</dbReference>
<dbReference type="InterPro" id="IPR036034">
    <property type="entry name" value="PDZ_sf"/>
</dbReference>
<dbReference type="EC" id="3.4.24.85" evidence="4"/>
<evidence type="ECO:0000256" key="7">
    <source>
        <dbReference type="ARBA" id="ARBA00022989"/>
    </source>
</evidence>
<comment type="subcellular location">
    <subcellularLocation>
        <location evidence="2">Endomembrane system</location>
        <topology evidence="2">Multi-pass membrane protein</topology>
    </subcellularLocation>
</comment>
<evidence type="ECO:0000313" key="14">
    <source>
        <dbReference type="Ensembl" id="ENSRNOP00000071961.3"/>
    </source>
</evidence>
<evidence type="ECO:0000256" key="4">
    <source>
        <dbReference type="ARBA" id="ARBA00012347"/>
    </source>
</evidence>
<reference evidence="14 15" key="2">
    <citation type="journal article" date="2004" name="Nature">
        <title>Genome sequence of the Brown Norway rat yields insights into mammalian evolution.</title>
        <authorList>
            <consortium name="Rat Genome Sequencing Project Consortium"/>
            <person name="Gibbs R.A."/>
            <person name="Weinstock G.M."/>
            <person name="Metzker M.L."/>
            <person name="Muzny D.M."/>
            <person name="Sodergren E.J."/>
            <person name="Scherer S."/>
            <person name="Scott G."/>
            <person name="Steffen D."/>
            <person name="Worley K.C."/>
            <person name="Burch P.E."/>
            <person name="Okwuonu G."/>
            <person name="Hines S."/>
            <person name="Lewis L."/>
            <person name="Deramo C."/>
            <person name="Delgado O."/>
            <person name="Dugan-Rocha S."/>
            <person name="Miner G."/>
            <person name="Morgan M."/>
            <person name="Hawes A."/>
            <person name="Gill R."/>
            <person name="Holt R.A."/>
            <person name="Adams M.D."/>
            <person name="Amanatides P.G."/>
            <person name="Baden-Tillson H."/>
            <person name="Barnstead M."/>
            <person name="Chin S."/>
            <person name="Evans C.A."/>
            <person name="Ferriera S."/>
            <person name="Fosler C."/>
            <person name="Glodek A."/>
            <person name="Gu Z."/>
            <person name="Jennings D."/>
            <person name="Kraft C.L."/>
            <person name="Nguyen T."/>
            <person name="Pfannkoch C.M."/>
            <person name="Sitter C."/>
            <person name="Sutton G.G."/>
            <person name="Venter J.C."/>
            <person name="Woodage T."/>
            <person name="Smith D."/>
            <person name="Lee H.-M."/>
            <person name="Gustafson E."/>
            <person name="Cahill P."/>
            <person name="Kana A."/>
            <person name="Doucette-Stamm L."/>
            <person name="Weinstock K."/>
            <person name="Fechtel K."/>
            <person name="Weiss R.B."/>
            <person name="Dunn D.M."/>
            <person name="Green E.D."/>
            <person name="Blakesley R.W."/>
            <person name="Bouffard G.G."/>
            <person name="De Jong P.J."/>
            <person name="Osoegawa K."/>
            <person name="Zhu B."/>
            <person name="Marra M."/>
            <person name="Schein J."/>
            <person name="Bosdet I."/>
            <person name="Fjell C."/>
            <person name="Jones S."/>
            <person name="Krzywinski M."/>
            <person name="Mathewson C."/>
            <person name="Siddiqui A."/>
            <person name="Wye N."/>
            <person name="McPherson J."/>
            <person name="Zhao S."/>
            <person name="Fraser C.M."/>
            <person name="Shetty J."/>
            <person name="Shatsman S."/>
            <person name="Geer K."/>
            <person name="Chen Y."/>
            <person name="Abramzon S."/>
            <person name="Nierman W.C."/>
            <person name="Havlak P.H."/>
            <person name="Chen R."/>
            <person name="Durbin K.J."/>
            <person name="Egan A."/>
            <person name="Ren Y."/>
            <person name="Song X.-Z."/>
            <person name="Li B."/>
            <person name="Liu Y."/>
            <person name="Qin X."/>
            <person name="Cawley S."/>
            <person name="Cooney A.J."/>
            <person name="D'Souza L.M."/>
            <person name="Martin K."/>
            <person name="Wu J.Q."/>
            <person name="Gonzalez-Garay M.L."/>
            <person name="Jackson A.R."/>
            <person name="Kalafus K.J."/>
            <person name="McLeod M.P."/>
            <person name="Milosavljevic A."/>
            <person name="Virk D."/>
            <person name="Volkov A."/>
            <person name="Wheeler D.A."/>
            <person name="Zhang Z."/>
            <person name="Bailey J.A."/>
            <person name="Eichler E.E."/>
            <person name="Tuzun E."/>
            <person name="Birney E."/>
            <person name="Mongin E."/>
            <person name="Ureta-Vidal A."/>
            <person name="Woodwark C."/>
            <person name="Zdobnov E."/>
            <person name="Bork P."/>
            <person name="Suyama M."/>
            <person name="Torrents D."/>
            <person name="Alexandersson M."/>
            <person name="Trask B.J."/>
            <person name="Young J.M."/>
            <person name="Huang H."/>
            <person name="Wang H."/>
            <person name="Xing H."/>
            <person name="Daniels S."/>
            <person name="Gietzen D."/>
            <person name="Schmidt J."/>
            <person name="Stevens K."/>
            <person name="Vitt U."/>
            <person name="Wingrove J."/>
            <person name="Camara F."/>
            <person name="Mar Alba M."/>
            <person name="Abril J.F."/>
            <person name="Guigo R."/>
            <person name="Smit A."/>
            <person name="Dubchak I."/>
            <person name="Rubin E.M."/>
            <person name="Couronne O."/>
            <person name="Poliakov A."/>
            <person name="Huebner N."/>
            <person name="Ganten D."/>
            <person name="Goesele C."/>
            <person name="Hummel O."/>
            <person name="Kreitler T."/>
            <person name="Lee Y.-A."/>
            <person name="Monti J."/>
            <person name="Schulz H."/>
            <person name="Zimdahl H."/>
            <person name="Himmelbauer H."/>
            <person name="Lehrach H."/>
            <person name="Jacob H.J."/>
            <person name="Bromberg S."/>
            <person name="Gullings-Handley J."/>
            <person name="Jensen-Seaman M.I."/>
            <person name="Kwitek A.E."/>
            <person name="Lazar J."/>
            <person name="Pasko D."/>
            <person name="Tonellato P.J."/>
            <person name="Twigger S."/>
            <person name="Ponting C.P."/>
            <person name="Duarte J.M."/>
            <person name="Rice S."/>
            <person name="Goodstadt L."/>
            <person name="Beatson S.A."/>
            <person name="Emes R.D."/>
            <person name="Winter E.E."/>
            <person name="Webber C."/>
            <person name="Brandt P."/>
            <person name="Nyakatura G."/>
            <person name="Adetobi M."/>
            <person name="Chiaromonte F."/>
            <person name="Elnitski L."/>
            <person name="Eswara P."/>
            <person name="Hardison R.C."/>
            <person name="Hou M."/>
            <person name="Kolbe D."/>
            <person name="Makova K."/>
            <person name="Miller W."/>
            <person name="Nekrutenko A."/>
            <person name="Riemer C."/>
            <person name="Schwartz S."/>
            <person name="Taylor J."/>
            <person name="Yang S."/>
            <person name="Zhang Y."/>
            <person name="Lindpaintner K."/>
            <person name="Andrews T.D."/>
            <person name="Caccamo M."/>
            <person name="Clamp M."/>
            <person name="Clarke L."/>
            <person name="Curwen V."/>
            <person name="Durbin R.M."/>
            <person name="Eyras E."/>
            <person name="Searle S.M."/>
            <person name="Cooper G.M."/>
            <person name="Batzoglou S."/>
            <person name="Brudno M."/>
            <person name="Sidow A."/>
            <person name="Stone E.A."/>
            <person name="Payseur B.A."/>
            <person name="Bourque G."/>
            <person name="Lopez-Otin C."/>
            <person name="Puente X.S."/>
            <person name="Chakrabarti K."/>
            <person name="Chatterji S."/>
            <person name="Dewey C."/>
            <person name="Pachter L."/>
            <person name="Bray N."/>
            <person name="Yap V.B."/>
            <person name="Caspi A."/>
            <person name="Tesler G."/>
            <person name="Pevzner P.A."/>
            <person name="Haussler D."/>
            <person name="Roskin K.M."/>
            <person name="Baertsch R."/>
            <person name="Clawson H."/>
            <person name="Furey T.S."/>
            <person name="Hinrichs A.S."/>
            <person name="Karolchik D."/>
            <person name="Kent W.J."/>
            <person name="Rosenbloom K.R."/>
            <person name="Trumbower H."/>
            <person name="Weirauch M."/>
            <person name="Cooper D.N."/>
            <person name="Stenson P.D."/>
            <person name="Ma B."/>
            <person name="Brent M."/>
            <person name="Arumugam M."/>
            <person name="Shteynberg D."/>
            <person name="Copley R.R."/>
            <person name="Taylor M.S."/>
            <person name="Riethman H."/>
            <person name="Mudunuri U."/>
            <person name="Peterson J."/>
            <person name="Guyer M."/>
            <person name="Felsenfeld A."/>
            <person name="Old S."/>
            <person name="Mockrin S."/>
            <person name="Collins F.S."/>
        </authorList>
    </citation>
    <scope>NUCLEOTIDE SEQUENCE [LARGE SCALE GENOMIC DNA]</scope>
    <source>
        <strain evidence="14 15">Brown Norway</strain>
    </source>
</reference>
<feature type="transmembrane region" description="Helical" evidence="11">
    <location>
        <begin position="213"/>
        <end position="235"/>
    </location>
</feature>
<feature type="domain" description="Peptidase M50" evidence="12">
    <location>
        <begin position="207"/>
        <end position="483"/>
    </location>
</feature>
<dbReference type="GO" id="GO:0045542">
    <property type="term" value="P:positive regulation of cholesterol biosynthetic process"/>
    <property type="evidence" value="ECO:0000266"/>
    <property type="project" value="RGD"/>
</dbReference>
<dbReference type="ExpressionAtlas" id="Q4V8H3">
    <property type="expression patterns" value="baseline and differential"/>
</dbReference>
<dbReference type="EMBL" id="BC097391">
    <property type="protein sequence ID" value="AAH97391.1"/>
    <property type="molecule type" value="mRNA"/>
</dbReference>
<dbReference type="RGD" id="2324567">
    <property type="gene designation" value="Yy2"/>
</dbReference>
<dbReference type="InterPro" id="IPR001193">
    <property type="entry name" value="MBTPS2"/>
</dbReference>
<evidence type="ECO:0000313" key="16">
    <source>
        <dbReference type="RGD" id="1566171"/>
    </source>
</evidence>
<sequence>MASDTEKLMCLTTENAEIPADFVELQPLDEIETVSLETNVSQTIEVYGDVGVDWAHGGHYHSPLIALQPLAGSNLSNGDHDQEMIIVQTREEVVDYQDSDNLLLGTEFESQMVLPVNEDDYLQPTTATFSGFMAAENGQDELSPYGGNLCGLTTIIEAGAEEGVNPDLGDKQWEQKQIQIDGLDGEFPFAMWEDNNLKEDPVAEEEAGIWHNFVLALLGILALVLLPVILLPFYYTGVGVLITEVAEDSPAIGPRGLFVGDLVTHLQDCPVTNVQDWNECLDTIAYEPQIGYCISASTLQQLSFPVRAYKRLDGSTECCNNHSLTDVCFSYRNNFNKRLHTCLPARKAVEATQVCRSNKDCKSSSSSSFCIVPSLETHTRLIKVKHPPQIDMLYVGHPLHLHYTVSITSFIPRFNFLSIDLPVIVETFVKYLISLSGALAIVNAVPCFALDGQWILNSFLDATLTSVIGDNDVKDLIGFFILLGGSVLLAANVTLGLWMVTARFYISPDSYNAGNTV</sequence>
<comment type="function">
    <text evidence="10">Zinc metalloprotease that mediates intramembrane proteolysis of proteins such as ATF6, ATF6B, SREBF1/SREBP1 and SREBF2/SREBP2. Catalyzes the second step in the proteolytic activation of the sterol regulatory element-binding proteins (SREBPs) SREBF1/SREBP1 and SREBF2/SREBP2: cleaves SREBPs within the first transmembrane segment, thereby releasing the N-terminal segment with a portion of the transmembrane segment attached. Mature N-terminal SREBP fragments shuttle to the nucleus and activate gene transcription. Also mediates the second step in the proteolytic activation of the cyclic AMP-dependent transcription factor ATF-6 (ATF6 and ATF6B). Involved in intramembrane proteolysis during bone formation. In astrocytes and osteoblasts, upon DNA damage and ER stress, mediates the second step of the regulated intramembrane proteolytic activation of the transcription factor CREB3L1, leading to the inhibition of cell-cycle progression.</text>
</comment>
<name>Q4V8H3_RAT</name>
<dbReference type="OrthoDB" id="69989at2759"/>
<dbReference type="VEuPathDB" id="HostDB:ENSRNOG00000007644"/>
<dbReference type="HOGENOM" id="CLU_595742_0_0_1"/>
<dbReference type="GO" id="GO:0140537">
    <property type="term" value="F:transcription regulator activator activity"/>
    <property type="evidence" value="ECO:0000266"/>
    <property type="project" value="RGD"/>
</dbReference>
<feature type="transmembrane region" description="Helical" evidence="11">
    <location>
        <begin position="431"/>
        <end position="456"/>
    </location>
</feature>
<evidence type="ECO:0000256" key="9">
    <source>
        <dbReference type="ARBA" id="ARBA00032658"/>
    </source>
</evidence>
<dbReference type="GO" id="GO:0031293">
    <property type="term" value="P:membrane protein intracellular domain proteolysis"/>
    <property type="evidence" value="ECO:0000266"/>
    <property type="project" value="RGD"/>
</dbReference>
<dbReference type="AlphaFoldDB" id="Q4V8H3"/>
<dbReference type="SUPFAM" id="SSF50156">
    <property type="entry name" value="PDZ domain-like"/>
    <property type="match status" value="1"/>
</dbReference>
<feature type="transmembrane region" description="Helical" evidence="11">
    <location>
        <begin position="476"/>
        <end position="500"/>
    </location>
</feature>
<comment type="similarity">
    <text evidence="3">Belongs to the peptidase M50A family.</text>
</comment>
<dbReference type="GeneTree" id="ENSGT00510000048066"/>
<dbReference type="Ensembl" id="ENSRNOT00000087898.3">
    <property type="protein sequence ID" value="ENSRNOP00000071961.3"/>
    <property type="gene ID" value="ENSRNOG00000007644.9"/>
</dbReference>
<evidence type="ECO:0000313" key="15">
    <source>
        <dbReference type="Proteomes" id="UP000002494"/>
    </source>
</evidence>
<evidence type="ECO:0000256" key="1">
    <source>
        <dbReference type="ARBA" id="ARBA00001350"/>
    </source>
</evidence>
<keyword evidence="7 11" id="KW-1133">Transmembrane helix</keyword>
<evidence type="ECO:0000256" key="6">
    <source>
        <dbReference type="ARBA" id="ARBA00022692"/>
    </source>
</evidence>
<dbReference type="PANTHER" id="PTHR13325">
    <property type="entry name" value="PROTEASE M50 MEMBRANE-BOUND TRANSCRIPTION FACTOR SITE 2 PROTEASE"/>
    <property type="match status" value="1"/>
</dbReference>
<protein>
    <recommendedName>
        <fullName evidence="5">Membrane-bound transcription factor site-2 protease</fullName>
        <ecNumber evidence="4">3.4.24.85</ecNumber>
    </recommendedName>
    <alternativeName>
        <fullName evidence="9">Endopeptidase S2P</fullName>
    </alternativeName>
</protein>
<dbReference type="GO" id="GO:0004222">
    <property type="term" value="F:metalloendopeptidase activity"/>
    <property type="evidence" value="ECO:0000266"/>
    <property type="project" value="RGD"/>
</dbReference>
<evidence type="ECO:0000256" key="10">
    <source>
        <dbReference type="ARBA" id="ARBA00045828"/>
    </source>
</evidence>
<keyword evidence="6 11" id="KW-0812">Transmembrane</keyword>
<comment type="catalytic activity">
    <reaction evidence="1">
        <text>Cleaves several transcription factors that are type-2 transmembrane proteins within membrane-spanning domains. Known substrates include sterol regulatory element-binding protein (SREBP) -1, SREBP-2 and forms of the transcriptional activator ATF6. SREBP-2 is cleaved at the site 477-DRSRILL-|-CVLTFLCLSFNPLTSLLQWGGA-505. The residues Asn-Pro, 11 residues distal to the site of cleavage in the membrane-spanning domain, are important for cleavage by S2P endopeptidase. Replacement of either of these residues does not prevent cleavage, but there is no cleavage if both of these residues are replaced.</text>
        <dbReference type="EC" id="3.4.24.85"/>
    </reaction>
</comment>
<keyword evidence="8 11" id="KW-0472">Membrane</keyword>
<dbReference type="GO" id="GO:0007095">
    <property type="term" value="P:mitotic G2 DNA damage checkpoint signaling"/>
    <property type="evidence" value="ECO:0000266"/>
    <property type="project" value="RGD"/>
</dbReference>
<reference evidence="14" key="3">
    <citation type="submission" date="2025-05" db="UniProtKB">
        <authorList>
            <consortium name="Ensembl"/>
        </authorList>
    </citation>
    <scope>IDENTIFICATION</scope>
    <source>
        <strain evidence="14">Brown Norway</strain>
    </source>
</reference>
<dbReference type="Pfam" id="PF02163">
    <property type="entry name" value="Peptidase_M50"/>
    <property type="match status" value="1"/>
</dbReference>
<evidence type="ECO:0000256" key="3">
    <source>
        <dbReference type="ARBA" id="ARBA00009989"/>
    </source>
</evidence>
<evidence type="ECO:0000256" key="8">
    <source>
        <dbReference type="ARBA" id="ARBA00023136"/>
    </source>
</evidence>
<dbReference type="GO" id="GO:0006607">
    <property type="term" value="P:NLS-bearing protein import into nucleus"/>
    <property type="evidence" value="ECO:0000266"/>
    <property type="project" value="RGD"/>
</dbReference>
<evidence type="ECO:0000256" key="11">
    <source>
        <dbReference type="SAM" id="Phobius"/>
    </source>
</evidence>
<dbReference type="Proteomes" id="UP000002494">
    <property type="component" value="Chromosome X"/>
</dbReference>